<dbReference type="Proteomes" id="UP000032336">
    <property type="component" value="Unassembled WGS sequence"/>
</dbReference>
<dbReference type="EMBL" id="JXUW01000002">
    <property type="protein sequence ID" value="KJE77934.1"/>
    <property type="molecule type" value="Genomic_DNA"/>
</dbReference>
<organism evidence="1 2">
    <name type="scientific">Ferrimicrobium acidiphilum DSM 19497</name>
    <dbReference type="NCBI Taxonomy" id="1121877"/>
    <lineage>
        <taxon>Bacteria</taxon>
        <taxon>Bacillati</taxon>
        <taxon>Actinomycetota</taxon>
        <taxon>Acidimicrobiia</taxon>
        <taxon>Acidimicrobiales</taxon>
        <taxon>Acidimicrobiaceae</taxon>
        <taxon>Ferrimicrobium</taxon>
    </lineage>
</organism>
<gene>
    <name evidence="1" type="ORF">FEAC_03060</name>
</gene>
<name>A0A0D8FY82_9ACTN</name>
<sequence>MNWRLRARVIAVNSVESIDRVFFVDFVNVYVFSSTGGASSQLRPNTPDDWERLRAANPRSLLVSVVGHPLDRAAGVGEDVRSTLGLGDCDVEPIGPGVLCLRPDDLAIYAVDLLDPLGLRYPDNVPVVVGERSIAMKETSVMESSSSARSVWTGTANIQPILAILGHDCAAIRGASMVALDGCLSAVWGEERVVVGVSASTTVEVVLAAAIFDCAAAIFKRGRSTEYVVSGWTREISAIARDLAVLSGNPVRLVDPLAALQYHGILSESQWPIGCADAVIQPNGSQRLLRRGFDDWERLGSRIRELASS</sequence>
<protein>
    <submittedName>
        <fullName evidence="1">Uncharacterized protein</fullName>
    </submittedName>
</protein>
<keyword evidence="2" id="KW-1185">Reference proteome</keyword>
<evidence type="ECO:0000313" key="1">
    <source>
        <dbReference type="EMBL" id="KJE77934.1"/>
    </source>
</evidence>
<accession>A0A0D8FY82</accession>
<reference evidence="1 2" key="1">
    <citation type="submission" date="2015-01" db="EMBL/GenBank/DDBJ databases">
        <title>Draft genome of the acidophilic iron oxidizer Ferrimicrobium acidiphilum strain T23.</title>
        <authorList>
            <person name="Poehlein A."/>
            <person name="Eisen S."/>
            <person name="Schloemann M."/>
            <person name="Johnson B.D."/>
            <person name="Daniel R."/>
            <person name="Muehling M."/>
        </authorList>
    </citation>
    <scope>NUCLEOTIDE SEQUENCE [LARGE SCALE GENOMIC DNA]</scope>
    <source>
        <strain evidence="1 2">T23</strain>
    </source>
</reference>
<dbReference type="AlphaFoldDB" id="A0A0D8FY82"/>
<proteinExistence type="predicted"/>
<evidence type="ECO:0000313" key="2">
    <source>
        <dbReference type="Proteomes" id="UP000032336"/>
    </source>
</evidence>
<comment type="caution">
    <text evidence="1">The sequence shown here is derived from an EMBL/GenBank/DDBJ whole genome shotgun (WGS) entry which is preliminary data.</text>
</comment>